<dbReference type="AlphaFoldDB" id="A0A1G2KXP7"/>
<sequence>MSKMEAHIPVLREEVLLFLDPKPGEVFVDGTINGGGHARAILPRVTPGGTLIGIDWDCDLVAGTEQALADEVADVRMIFECASYTEMRNIASKHGISHADGILLDLGFSSHHVDRSGRGFSFMRDEPLDMRYNTSENRLTAAVIVNEWPEKQIADMLWRYGEERFSRRIASGIARMRKLKKITSTRELASVIMRSIPRRAIGRIHPATRTFQALRIAVNGELESLEKVLPEALLLLASGGRIAVISFHSLEDRIVKTFLKEQEKKDAVRIATAKPVRASGGEIRTNPRARSALLRVATKN</sequence>
<dbReference type="GO" id="GO:0071424">
    <property type="term" value="F:rRNA (cytosine-N4-)-methyltransferase activity"/>
    <property type="evidence" value="ECO:0007669"/>
    <property type="project" value="UniProtKB-UniRule"/>
</dbReference>
<comment type="function">
    <text evidence="6">Specifically methylates the N4 position of cytidine in position 1402 (C1402) of 16S rRNA.</text>
</comment>
<evidence type="ECO:0000313" key="8">
    <source>
        <dbReference type="Proteomes" id="UP000178510"/>
    </source>
</evidence>
<dbReference type="Gene3D" id="1.10.150.170">
    <property type="entry name" value="Putative methyltransferase TM0872, insert domain"/>
    <property type="match status" value="1"/>
</dbReference>
<feature type="binding site" evidence="6">
    <location>
        <position position="84"/>
    </location>
    <ligand>
        <name>S-adenosyl-L-methionine</name>
        <dbReference type="ChEBI" id="CHEBI:59789"/>
    </ligand>
</feature>
<accession>A0A1G2KXP7</accession>
<dbReference type="EMBL" id="MHQM01000010">
    <property type="protein sequence ID" value="OHA04198.1"/>
    <property type="molecule type" value="Genomic_DNA"/>
</dbReference>
<keyword evidence="6" id="KW-0963">Cytoplasm</keyword>
<dbReference type="STRING" id="1802274.A3J58_01140"/>
<dbReference type="EC" id="2.1.1.199" evidence="6"/>
<evidence type="ECO:0000256" key="6">
    <source>
        <dbReference type="HAMAP-Rule" id="MF_01007"/>
    </source>
</evidence>
<evidence type="ECO:0000256" key="1">
    <source>
        <dbReference type="ARBA" id="ARBA00010396"/>
    </source>
</evidence>
<feature type="binding site" evidence="6">
    <location>
        <begin position="35"/>
        <end position="37"/>
    </location>
    <ligand>
        <name>S-adenosyl-L-methionine</name>
        <dbReference type="ChEBI" id="CHEBI:59789"/>
    </ligand>
</feature>
<dbReference type="SUPFAM" id="SSF81799">
    <property type="entry name" value="Putative methyltransferase TM0872, insert domain"/>
    <property type="match status" value="1"/>
</dbReference>
<dbReference type="Proteomes" id="UP000178510">
    <property type="component" value="Unassembled WGS sequence"/>
</dbReference>
<dbReference type="InterPro" id="IPR002903">
    <property type="entry name" value="RsmH"/>
</dbReference>
<feature type="binding site" evidence="6">
    <location>
        <position position="105"/>
    </location>
    <ligand>
        <name>S-adenosyl-L-methionine</name>
        <dbReference type="ChEBI" id="CHEBI:59789"/>
    </ligand>
</feature>
<dbReference type="Gene3D" id="3.40.50.150">
    <property type="entry name" value="Vaccinia Virus protein VP39"/>
    <property type="match status" value="1"/>
</dbReference>
<organism evidence="7 8">
    <name type="scientific">Candidatus Sungbacteria bacterium RIFCSPHIGHO2_02_FULL_52_23</name>
    <dbReference type="NCBI Taxonomy" id="1802274"/>
    <lineage>
        <taxon>Bacteria</taxon>
        <taxon>Candidatus Sungiibacteriota</taxon>
    </lineage>
</organism>
<protein>
    <recommendedName>
        <fullName evidence="6">Ribosomal RNA small subunit methyltransferase H</fullName>
        <ecNumber evidence="6">2.1.1.199</ecNumber>
    </recommendedName>
    <alternativeName>
        <fullName evidence="6">16S rRNA m(4)C1402 methyltransferase</fullName>
    </alternativeName>
    <alternativeName>
        <fullName evidence="6">rRNA (cytosine-N(4)-)-methyltransferase RsmH</fullName>
    </alternativeName>
</protein>
<comment type="subcellular location">
    <subcellularLocation>
        <location evidence="6">Cytoplasm</location>
    </subcellularLocation>
</comment>
<comment type="similarity">
    <text evidence="1 6">Belongs to the methyltransferase superfamily. RsmH family.</text>
</comment>
<dbReference type="NCBIfam" id="TIGR00006">
    <property type="entry name" value="16S rRNA (cytosine(1402)-N(4))-methyltransferase RsmH"/>
    <property type="match status" value="1"/>
</dbReference>
<dbReference type="SUPFAM" id="SSF53335">
    <property type="entry name" value="S-adenosyl-L-methionine-dependent methyltransferases"/>
    <property type="match status" value="1"/>
</dbReference>
<dbReference type="PIRSF" id="PIRSF004486">
    <property type="entry name" value="MraW"/>
    <property type="match status" value="1"/>
</dbReference>
<gene>
    <name evidence="6" type="primary">rsmH</name>
    <name evidence="7" type="ORF">A3J58_01140</name>
</gene>
<evidence type="ECO:0000313" key="7">
    <source>
        <dbReference type="EMBL" id="OHA04198.1"/>
    </source>
</evidence>
<keyword evidence="5 6" id="KW-0949">S-adenosyl-L-methionine</keyword>
<keyword evidence="4 6" id="KW-0808">Transferase</keyword>
<dbReference type="GO" id="GO:0070475">
    <property type="term" value="P:rRNA base methylation"/>
    <property type="evidence" value="ECO:0007669"/>
    <property type="project" value="UniProtKB-UniRule"/>
</dbReference>
<evidence type="ECO:0000256" key="4">
    <source>
        <dbReference type="ARBA" id="ARBA00022679"/>
    </source>
</evidence>
<evidence type="ECO:0000256" key="5">
    <source>
        <dbReference type="ARBA" id="ARBA00022691"/>
    </source>
</evidence>
<keyword evidence="2 6" id="KW-0698">rRNA processing</keyword>
<dbReference type="GO" id="GO:0005737">
    <property type="term" value="C:cytoplasm"/>
    <property type="evidence" value="ECO:0007669"/>
    <property type="project" value="UniProtKB-SubCell"/>
</dbReference>
<reference evidence="7 8" key="1">
    <citation type="journal article" date="2016" name="Nat. Commun.">
        <title>Thousands of microbial genomes shed light on interconnected biogeochemical processes in an aquifer system.</title>
        <authorList>
            <person name="Anantharaman K."/>
            <person name="Brown C.T."/>
            <person name="Hug L.A."/>
            <person name="Sharon I."/>
            <person name="Castelle C.J."/>
            <person name="Probst A.J."/>
            <person name="Thomas B.C."/>
            <person name="Singh A."/>
            <person name="Wilkins M.J."/>
            <person name="Karaoz U."/>
            <person name="Brodie E.L."/>
            <person name="Williams K.H."/>
            <person name="Hubbard S.S."/>
            <person name="Banfield J.F."/>
        </authorList>
    </citation>
    <scope>NUCLEOTIDE SEQUENCE [LARGE SCALE GENOMIC DNA]</scope>
</reference>
<evidence type="ECO:0000256" key="3">
    <source>
        <dbReference type="ARBA" id="ARBA00022603"/>
    </source>
</evidence>
<proteinExistence type="inferred from homology"/>
<dbReference type="PANTHER" id="PTHR11265:SF0">
    <property type="entry name" value="12S RRNA N4-METHYLCYTIDINE METHYLTRANSFERASE"/>
    <property type="match status" value="1"/>
</dbReference>
<dbReference type="InterPro" id="IPR029063">
    <property type="entry name" value="SAM-dependent_MTases_sf"/>
</dbReference>
<name>A0A1G2KXP7_9BACT</name>
<comment type="catalytic activity">
    <reaction evidence="6">
        <text>cytidine(1402) in 16S rRNA + S-adenosyl-L-methionine = N(4)-methylcytidine(1402) in 16S rRNA + S-adenosyl-L-homocysteine + H(+)</text>
        <dbReference type="Rhea" id="RHEA:42928"/>
        <dbReference type="Rhea" id="RHEA-COMP:10286"/>
        <dbReference type="Rhea" id="RHEA-COMP:10287"/>
        <dbReference type="ChEBI" id="CHEBI:15378"/>
        <dbReference type="ChEBI" id="CHEBI:57856"/>
        <dbReference type="ChEBI" id="CHEBI:59789"/>
        <dbReference type="ChEBI" id="CHEBI:74506"/>
        <dbReference type="ChEBI" id="CHEBI:82748"/>
        <dbReference type="EC" id="2.1.1.199"/>
    </reaction>
</comment>
<dbReference type="HAMAP" id="MF_01007">
    <property type="entry name" value="16SrRNA_methyltr_H"/>
    <property type="match status" value="1"/>
</dbReference>
<evidence type="ECO:0000256" key="2">
    <source>
        <dbReference type="ARBA" id="ARBA00022552"/>
    </source>
</evidence>
<dbReference type="PANTHER" id="PTHR11265">
    <property type="entry name" value="S-ADENOSYL-METHYLTRANSFERASE MRAW"/>
    <property type="match status" value="1"/>
</dbReference>
<comment type="caution">
    <text evidence="7">The sequence shown here is derived from an EMBL/GenBank/DDBJ whole genome shotgun (WGS) entry which is preliminary data.</text>
</comment>
<keyword evidence="3 6" id="KW-0489">Methyltransferase</keyword>
<dbReference type="Pfam" id="PF01795">
    <property type="entry name" value="Methyltransf_5"/>
    <property type="match status" value="1"/>
</dbReference>
<feature type="binding site" evidence="6">
    <location>
        <position position="112"/>
    </location>
    <ligand>
        <name>S-adenosyl-L-methionine</name>
        <dbReference type="ChEBI" id="CHEBI:59789"/>
    </ligand>
</feature>
<feature type="binding site" evidence="6">
    <location>
        <position position="55"/>
    </location>
    <ligand>
        <name>S-adenosyl-L-methionine</name>
        <dbReference type="ChEBI" id="CHEBI:59789"/>
    </ligand>
</feature>
<dbReference type="InterPro" id="IPR023397">
    <property type="entry name" value="SAM-dep_MeTrfase_MraW_recog"/>
</dbReference>